<dbReference type="Gene3D" id="1.20.1250.20">
    <property type="entry name" value="MFS general substrate transporter like domains"/>
    <property type="match status" value="2"/>
</dbReference>
<dbReference type="RefSeq" id="WP_171834104.1">
    <property type="nucleotide sequence ID" value="NZ_CP053708.1"/>
</dbReference>
<name>A0A6M8HPM4_9PROT</name>
<keyword evidence="10" id="KW-1185">Reference proteome</keyword>
<dbReference type="EMBL" id="CP053708">
    <property type="protein sequence ID" value="QKE90215.1"/>
    <property type="molecule type" value="Genomic_DNA"/>
</dbReference>
<evidence type="ECO:0000256" key="8">
    <source>
        <dbReference type="SAM" id="Phobius"/>
    </source>
</evidence>
<feature type="transmembrane region" description="Helical" evidence="8">
    <location>
        <begin position="282"/>
        <end position="302"/>
    </location>
</feature>
<evidence type="ECO:0000256" key="1">
    <source>
        <dbReference type="ARBA" id="ARBA00003321"/>
    </source>
</evidence>
<dbReference type="Pfam" id="PF07690">
    <property type="entry name" value="MFS_1"/>
    <property type="match status" value="1"/>
</dbReference>
<keyword evidence="6 8" id="KW-1133">Transmembrane helix</keyword>
<feature type="transmembrane region" description="Helical" evidence="8">
    <location>
        <begin position="245"/>
        <end position="262"/>
    </location>
</feature>
<dbReference type="GO" id="GO:0005354">
    <property type="term" value="F:galactose transmembrane transporter activity"/>
    <property type="evidence" value="ECO:0007669"/>
    <property type="project" value="InterPro"/>
</dbReference>
<feature type="transmembrane region" description="Helical" evidence="8">
    <location>
        <begin position="197"/>
        <end position="216"/>
    </location>
</feature>
<dbReference type="GO" id="GO:0055056">
    <property type="term" value="F:D-glucose transmembrane transporter activity"/>
    <property type="evidence" value="ECO:0007669"/>
    <property type="project" value="InterPro"/>
</dbReference>
<dbReference type="InterPro" id="IPR050375">
    <property type="entry name" value="MFS_TsgA-like"/>
</dbReference>
<feature type="transmembrane region" description="Helical" evidence="8">
    <location>
        <begin position="369"/>
        <end position="388"/>
    </location>
</feature>
<dbReference type="GO" id="GO:1904659">
    <property type="term" value="P:D-glucose transmembrane transport"/>
    <property type="evidence" value="ECO:0007669"/>
    <property type="project" value="InterPro"/>
</dbReference>
<evidence type="ECO:0000256" key="7">
    <source>
        <dbReference type="ARBA" id="ARBA00023136"/>
    </source>
</evidence>
<accession>A0A6M8HPM4</accession>
<keyword evidence="5 8" id="KW-0812">Transmembrane</keyword>
<evidence type="ECO:0000256" key="2">
    <source>
        <dbReference type="ARBA" id="ARBA00004429"/>
    </source>
</evidence>
<comment type="similarity">
    <text evidence="3">Belongs to the major facilitator superfamily. FHS transporter (TC 2.A.1.7) family.</text>
</comment>
<evidence type="ECO:0000256" key="3">
    <source>
        <dbReference type="ARBA" id="ARBA00009120"/>
    </source>
</evidence>
<feature type="transmembrane region" description="Helical" evidence="8">
    <location>
        <begin position="81"/>
        <end position="97"/>
    </location>
</feature>
<keyword evidence="4" id="KW-1003">Cell membrane</keyword>
<feature type="transmembrane region" description="Helical" evidence="8">
    <location>
        <begin position="394"/>
        <end position="415"/>
    </location>
</feature>
<dbReference type="InterPro" id="IPR011701">
    <property type="entry name" value="MFS"/>
</dbReference>
<proteinExistence type="inferred from homology"/>
<dbReference type="AlphaFoldDB" id="A0A6M8HPM4"/>
<dbReference type="InterPro" id="IPR036259">
    <property type="entry name" value="MFS_trans_sf"/>
</dbReference>
<feature type="transmembrane region" description="Helical" evidence="8">
    <location>
        <begin position="338"/>
        <end position="357"/>
    </location>
</feature>
<reference evidence="9 10" key="1">
    <citation type="journal article" date="2014" name="World J. Microbiol. Biotechnol.">
        <title>Biodiversity and physiological characteristics of Antarctic and Arctic lichens-associated bacteria.</title>
        <authorList>
            <person name="Lee Y.M."/>
            <person name="Kim E.H."/>
            <person name="Lee H.K."/>
            <person name="Hong S.G."/>
        </authorList>
    </citation>
    <scope>NUCLEOTIDE SEQUENCE [LARGE SCALE GENOMIC DNA]</scope>
    <source>
        <strain evidence="9 10">PAMC 26569</strain>
    </source>
</reference>
<dbReference type="GO" id="GO:0005886">
    <property type="term" value="C:plasma membrane"/>
    <property type="evidence" value="ECO:0007669"/>
    <property type="project" value="UniProtKB-SubCell"/>
</dbReference>
<evidence type="ECO:0000313" key="9">
    <source>
        <dbReference type="EMBL" id="QKE90215.1"/>
    </source>
</evidence>
<dbReference type="CDD" id="cd17394">
    <property type="entry name" value="MFS_FucP_like"/>
    <property type="match status" value="1"/>
</dbReference>
<organism evidence="9 10">
    <name type="scientific">Lichenicola cladoniae</name>
    <dbReference type="NCBI Taxonomy" id="1484109"/>
    <lineage>
        <taxon>Bacteria</taxon>
        <taxon>Pseudomonadati</taxon>
        <taxon>Pseudomonadota</taxon>
        <taxon>Alphaproteobacteria</taxon>
        <taxon>Acetobacterales</taxon>
        <taxon>Acetobacteraceae</taxon>
        <taxon>Lichenicola</taxon>
    </lineage>
</organism>
<gene>
    <name evidence="9" type="ORF">HN018_09310</name>
</gene>
<evidence type="ECO:0000256" key="4">
    <source>
        <dbReference type="ARBA" id="ARBA00022475"/>
    </source>
</evidence>
<feature type="transmembrane region" description="Helical" evidence="8">
    <location>
        <begin position="21"/>
        <end position="44"/>
    </location>
</feature>
<dbReference type="InterPro" id="IPR005964">
    <property type="entry name" value="Glc/Gal_transptr_bac"/>
</dbReference>
<dbReference type="PANTHER" id="PTHR43702:SF12">
    <property type="entry name" value="N-ACETYL GLUCOSAMINE TRANSPORTER NAGP"/>
    <property type="match status" value="1"/>
</dbReference>
<comment type="function">
    <text evidence="1">Intake of glucose and galactose.</text>
</comment>
<dbReference type="KEGG" id="lck:HN018_09310"/>
<feature type="transmembrane region" description="Helical" evidence="8">
    <location>
        <begin position="311"/>
        <end position="332"/>
    </location>
</feature>
<evidence type="ECO:0000256" key="5">
    <source>
        <dbReference type="ARBA" id="ARBA00022692"/>
    </source>
</evidence>
<dbReference type="PANTHER" id="PTHR43702">
    <property type="entry name" value="L-FUCOSE-PROTON SYMPORTER"/>
    <property type="match status" value="1"/>
</dbReference>
<dbReference type="SUPFAM" id="SSF103473">
    <property type="entry name" value="MFS general substrate transporter"/>
    <property type="match status" value="1"/>
</dbReference>
<evidence type="ECO:0000256" key="6">
    <source>
        <dbReference type="ARBA" id="ARBA00022989"/>
    </source>
</evidence>
<keyword evidence="7 8" id="KW-0472">Membrane</keyword>
<sequence>MAVDAVKPTGEQWRPIATIGLLFFIIGFVTWLNGPLISFVQLAFTLNEVNAFLVPMVFYISYLVLALPASAILRRIGMKKGLVLALLVMAVGTYLFGQFVSLRIYAGALFGLFVLGAGLSLLQTAINPYISMIGPIEGAARRIALMGICNKFAGLLAPIVLGALVLRDMGGIADRVANAASPEARDAVLAGFAHSVFLPYLGMSALLVLAAAGIALSSLPDIDPGKSNAGGNAGSATRWPTAPNLWFGILCLFLYVGAEVMAGDAIGTYGRGFHLPLDQTKFFTSFTLAAMVVGYVVGFLLTPRFVSQERYLAGSAALGIVLTTCAALTHGYVSVLCVAALGFANAMMWPAIFPLAIRGLGVATETGSALLIMGICGGAVIPQIFVHLKQHFDFQIVFWCVMAPIYGYILFYGLIGARSILATRAAHA</sequence>
<dbReference type="Proteomes" id="UP000500767">
    <property type="component" value="Chromosome"/>
</dbReference>
<comment type="subcellular location">
    <subcellularLocation>
        <location evidence="2">Cell inner membrane</location>
        <topology evidence="2">Multi-pass membrane protein</topology>
    </subcellularLocation>
</comment>
<protein>
    <submittedName>
        <fullName evidence="9">Sugar MFS transporter</fullName>
    </submittedName>
</protein>
<feature type="transmembrane region" description="Helical" evidence="8">
    <location>
        <begin position="143"/>
        <end position="166"/>
    </location>
</feature>
<evidence type="ECO:0000313" key="10">
    <source>
        <dbReference type="Proteomes" id="UP000500767"/>
    </source>
</evidence>
<feature type="transmembrane region" description="Helical" evidence="8">
    <location>
        <begin position="103"/>
        <end position="122"/>
    </location>
</feature>
<dbReference type="NCBIfam" id="TIGR01272">
    <property type="entry name" value="gluP"/>
    <property type="match status" value="1"/>
</dbReference>
<feature type="transmembrane region" description="Helical" evidence="8">
    <location>
        <begin position="50"/>
        <end position="69"/>
    </location>
</feature>